<evidence type="ECO:0000256" key="4">
    <source>
        <dbReference type="ARBA" id="ARBA00023136"/>
    </source>
</evidence>
<reference evidence="7 8" key="1">
    <citation type="submission" date="2018-05" db="EMBL/GenBank/DDBJ databases">
        <title>Brumimicrobium oceani sp. nov., isolated from coastal sediment.</title>
        <authorList>
            <person name="Kou Y."/>
        </authorList>
    </citation>
    <scope>NUCLEOTIDE SEQUENCE [LARGE SCALE GENOMIC DNA]</scope>
    <source>
        <strain evidence="7 8">C305</strain>
    </source>
</reference>
<evidence type="ECO:0000313" key="8">
    <source>
        <dbReference type="Proteomes" id="UP000245370"/>
    </source>
</evidence>
<keyword evidence="2 5" id="KW-0812">Transmembrane</keyword>
<dbReference type="EMBL" id="QFRJ01000005">
    <property type="protein sequence ID" value="PWH85581.1"/>
    <property type="molecule type" value="Genomic_DNA"/>
</dbReference>
<dbReference type="PANTHER" id="PTHR37422:SF13">
    <property type="entry name" value="LIPOPOLYSACCHARIDE BIOSYNTHESIS PROTEIN PA4999-RELATED"/>
    <property type="match status" value="1"/>
</dbReference>
<dbReference type="RefSeq" id="WP_109359287.1">
    <property type="nucleotide sequence ID" value="NZ_QFRJ01000005.1"/>
</dbReference>
<feature type="transmembrane region" description="Helical" evidence="5">
    <location>
        <begin position="227"/>
        <end position="247"/>
    </location>
</feature>
<name>A0A2U2XCZ5_9FLAO</name>
<feature type="transmembrane region" description="Helical" evidence="5">
    <location>
        <begin position="61"/>
        <end position="80"/>
    </location>
</feature>
<dbReference type="InterPro" id="IPR007016">
    <property type="entry name" value="O-antigen_ligase-rel_domated"/>
</dbReference>
<dbReference type="Pfam" id="PF04932">
    <property type="entry name" value="Wzy_C"/>
    <property type="match status" value="1"/>
</dbReference>
<comment type="caution">
    <text evidence="7">The sequence shown here is derived from an EMBL/GenBank/DDBJ whole genome shotgun (WGS) entry which is preliminary data.</text>
</comment>
<sequence length="523" mass="60273">MLNRFFGPKIHDNINVFAVFVLAIGIPVSKVVMSLGTLILAVNFLLNADFKSYWEKSKKNLVFWFVILVLVFHLLGLLYTTDYAYAFRDLKTKLPLFAIPIVMIGYPLKKWALKYVFYGFLAAVLITSVLNYIFMLKSEINDYREISHFGSHIRYALLVVTGVLLSIYLLFQQNKPRWVFVLLIIWFLYYTLISQVFSGYIAALLLLIACFLYFVKTIQNTSLKIVSILALVTVATFGAVQMINYLVPEKPLLNFGNLPTHSKNGEKYYNDTNSLWFENGHHILSQIAGDELKKAWNERSDVDYTTELASGYELNQILIRYMASKGLTKDKEGMLLMSAEDIENVENGMVNIRETYGVFQYRISGLKNEVFHYAIGGDPDGNSLLQRFEHWKAGKEIIKNNCLTGVGTGDLQIEFDQAYRESNTQLDEMYWNRAHNQFMTFWISFGIVAFVIFSGFWLWFLWKNIKLNNFIGIGFSLMAIGSFMSEDTIETQQGVTYIAFFLGLITLMNSWRKKAELEIKNEE</sequence>
<dbReference type="Proteomes" id="UP000245370">
    <property type="component" value="Unassembled WGS sequence"/>
</dbReference>
<comment type="subcellular location">
    <subcellularLocation>
        <location evidence="1">Membrane</location>
        <topology evidence="1">Multi-pass membrane protein</topology>
    </subcellularLocation>
</comment>
<feature type="transmembrane region" description="Helical" evidence="5">
    <location>
        <begin position="491"/>
        <end position="511"/>
    </location>
</feature>
<evidence type="ECO:0000256" key="5">
    <source>
        <dbReference type="SAM" id="Phobius"/>
    </source>
</evidence>
<evidence type="ECO:0000256" key="1">
    <source>
        <dbReference type="ARBA" id="ARBA00004141"/>
    </source>
</evidence>
<organism evidence="7 8">
    <name type="scientific">Brumimicrobium oceani</name>
    <dbReference type="NCBI Taxonomy" id="2100725"/>
    <lineage>
        <taxon>Bacteria</taxon>
        <taxon>Pseudomonadati</taxon>
        <taxon>Bacteroidota</taxon>
        <taxon>Flavobacteriia</taxon>
        <taxon>Flavobacteriales</taxon>
        <taxon>Crocinitomicaceae</taxon>
        <taxon>Brumimicrobium</taxon>
    </lineage>
</organism>
<keyword evidence="4 5" id="KW-0472">Membrane</keyword>
<keyword evidence="3 5" id="KW-1133">Transmembrane helix</keyword>
<feature type="domain" description="O-antigen ligase-related" evidence="6">
    <location>
        <begin position="365"/>
        <end position="453"/>
    </location>
</feature>
<dbReference type="AlphaFoldDB" id="A0A2U2XCZ5"/>
<evidence type="ECO:0000256" key="2">
    <source>
        <dbReference type="ARBA" id="ARBA00022692"/>
    </source>
</evidence>
<feature type="transmembrane region" description="Helical" evidence="5">
    <location>
        <begin position="199"/>
        <end position="215"/>
    </location>
</feature>
<reference evidence="7 8" key="2">
    <citation type="submission" date="2018-05" db="EMBL/GenBank/DDBJ databases">
        <authorList>
            <person name="Lanie J.A."/>
            <person name="Ng W.-L."/>
            <person name="Kazmierczak K.M."/>
            <person name="Andrzejewski T.M."/>
            <person name="Davidsen T.M."/>
            <person name="Wayne K.J."/>
            <person name="Tettelin H."/>
            <person name="Glass J.I."/>
            <person name="Rusch D."/>
            <person name="Podicherti R."/>
            <person name="Tsui H.-C.T."/>
            <person name="Winkler M.E."/>
        </authorList>
    </citation>
    <scope>NUCLEOTIDE SEQUENCE [LARGE SCALE GENOMIC DNA]</scope>
    <source>
        <strain evidence="7 8">C305</strain>
    </source>
</reference>
<dbReference type="OrthoDB" id="1093278at2"/>
<gene>
    <name evidence="7" type="ORF">DIT68_08040</name>
</gene>
<accession>A0A2U2XCZ5</accession>
<dbReference type="InterPro" id="IPR051533">
    <property type="entry name" value="WaaL-like"/>
</dbReference>
<feature type="transmembrane region" description="Helical" evidence="5">
    <location>
        <begin position="467"/>
        <end position="485"/>
    </location>
</feature>
<feature type="transmembrane region" description="Helical" evidence="5">
    <location>
        <begin position="92"/>
        <end position="108"/>
    </location>
</feature>
<dbReference type="PANTHER" id="PTHR37422">
    <property type="entry name" value="TEICHURONIC ACID BIOSYNTHESIS PROTEIN TUAE"/>
    <property type="match status" value="1"/>
</dbReference>
<keyword evidence="8" id="KW-1185">Reference proteome</keyword>
<evidence type="ECO:0000259" key="6">
    <source>
        <dbReference type="Pfam" id="PF04932"/>
    </source>
</evidence>
<dbReference type="GO" id="GO:0016020">
    <property type="term" value="C:membrane"/>
    <property type="evidence" value="ECO:0007669"/>
    <property type="project" value="UniProtKB-SubCell"/>
</dbReference>
<feature type="transmembrane region" description="Helical" evidence="5">
    <location>
        <begin position="439"/>
        <end position="460"/>
    </location>
</feature>
<evidence type="ECO:0000313" key="7">
    <source>
        <dbReference type="EMBL" id="PWH85581.1"/>
    </source>
</evidence>
<feature type="transmembrane region" description="Helical" evidence="5">
    <location>
        <begin position="178"/>
        <end position="193"/>
    </location>
</feature>
<proteinExistence type="predicted"/>
<feature type="transmembrane region" description="Helical" evidence="5">
    <location>
        <begin position="153"/>
        <end position="171"/>
    </location>
</feature>
<feature type="transmembrane region" description="Helical" evidence="5">
    <location>
        <begin position="115"/>
        <end position="133"/>
    </location>
</feature>
<protein>
    <recommendedName>
        <fullName evidence="6">O-antigen ligase-related domain-containing protein</fullName>
    </recommendedName>
</protein>
<evidence type="ECO:0000256" key="3">
    <source>
        <dbReference type="ARBA" id="ARBA00022989"/>
    </source>
</evidence>
<feature type="transmembrane region" description="Helical" evidence="5">
    <location>
        <begin position="16"/>
        <end position="40"/>
    </location>
</feature>